<keyword evidence="4 7" id="KW-0812">Transmembrane</keyword>
<evidence type="ECO:0000256" key="8">
    <source>
        <dbReference type="SAM" id="MobiDB-lite"/>
    </source>
</evidence>
<dbReference type="CDD" id="cd06261">
    <property type="entry name" value="TM_PBP2"/>
    <property type="match status" value="1"/>
</dbReference>
<keyword evidence="6 7" id="KW-0472">Membrane</keyword>
<comment type="similarity">
    <text evidence="7">Belongs to the binding-protein-dependent transport system permease family.</text>
</comment>
<organism evidence="10 11">
    <name type="scientific">Microbacterium kyungheense</name>
    <dbReference type="NCBI Taxonomy" id="1263636"/>
    <lineage>
        <taxon>Bacteria</taxon>
        <taxon>Bacillati</taxon>
        <taxon>Actinomycetota</taxon>
        <taxon>Actinomycetes</taxon>
        <taxon>Micrococcales</taxon>
        <taxon>Microbacteriaceae</taxon>
        <taxon>Microbacterium</taxon>
    </lineage>
</organism>
<evidence type="ECO:0000256" key="3">
    <source>
        <dbReference type="ARBA" id="ARBA00022475"/>
    </source>
</evidence>
<dbReference type="InterPro" id="IPR051393">
    <property type="entry name" value="ABC_transporter_permease"/>
</dbReference>
<feature type="domain" description="ABC transmembrane type-1" evidence="9">
    <location>
        <begin position="98"/>
        <end position="315"/>
    </location>
</feature>
<feature type="transmembrane region" description="Helical" evidence="7">
    <location>
        <begin position="244"/>
        <end position="264"/>
    </location>
</feature>
<accession>A0A543EUI6</accession>
<evidence type="ECO:0000256" key="1">
    <source>
        <dbReference type="ARBA" id="ARBA00004651"/>
    </source>
</evidence>
<feature type="transmembrane region" description="Helical" evidence="7">
    <location>
        <begin position="102"/>
        <end position="123"/>
    </location>
</feature>
<dbReference type="EMBL" id="VFPE01000003">
    <property type="protein sequence ID" value="TQM25224.1"/>
    <property type="molecule type" value="Genomic_DNA"/>
</dbReference>
<dbReference type="AlphaFoldDB" id="A0A543EUI6"/>
<proteinExistence type="inferred from homology"/>
<dbReference type="GO" id="GO:0055085">
    <property type="term" value="P:transmembrane transport"/>
    <property type="evidence" value="ECO:0007669"/>
    <property type="project" value="InterPro"/>
</dbReference>
<name>A0A543EUI6_9MICO</name>
<dbReference type="PANTHER" id="PTHR30193:SF44">
    <property type="entry name" value="LACTOSE TRANSPORT SYSTEM PERMEASE PROTEIN LACF"/>
    <property type="match status" value="1"/>
</dbReference>
<evidence type="ECO:0000256" key="5">
    <source>
        <dbReference type="ARBA" id="ARBA00022989"/>
    </source>
</evidence>
<feature type="transmembrane region" description="Helical" evidence="7">
    <location>
        <begin position="138"/>
        <end position="158"/>
    </location>
</feature>
<comment type="caution">
    <text evidence="10">The sequence shown here is derived from an EMBL/GenBank/DDBJ whole genome shotgun (WGS) entry which is preliminary data.</text>
</comment>
<dbReference type="Gene3D" id="1.10.3720.10">
    <property type="entry name" value="MetI-like"/>
    <property type="match status" value="1"/>
</dbReference>
<dbReference type="SUPFAM" id="SSF161098">
    <property type="entry name" value="MetI-like"/>
    <property type="match status" value="1"/>
</dbReference>
<comment type="subcellular location">
    <subcellularLocation>
        <location evidence="1 7">Cell membrane</location>
        <topology evidence="1 7">Multi-pass membrane protein</topology>
    </subcellularLocation>
</comment>
<keyword evidence="3" id="KW-1003">Cell membrane</keyword>
<protein>
    <submittedName>
        <fullName evidence="10">Putative aldouronate transport system permease protein</fullName>
    </submittedName>
</protein>
<dbReference type="PROSITE" id="PS50928">
    <property type="entry name" value="ABC_TM1"/>
    <property type="match status" value="1"/>
</dbReference>
<sequence length="329" mass="37168">MALKEAPQQAAPPRQRTPKAPQPRKRKTFWQHVRDSRMLLLMCVPAILYFLAFNYGPLPGIWIAFTNFNYTDGIFGSPFVGFKNFEFLVKSGQLWVLTRNTILYNVAFIVLGNIFQIAIAIMFNEVRMKYFKKVTQGVMFLPYFISVVLIGVIAFNLLNYDTGALNTLIKETGGDPIKIYSMAGIWPIIIILVFLWQSTGYGSIVYFAAIMGIDKGLFEAAAIDGASAWQRIRYVILPSLKPTFIILLLFSLGGIMHGNFGLFWNLVGNNAALFQTTDIIETSVYRMVMSQNNFTTSTAVGLYQSLFGFAIVLLANWIVRKMNKDYALF</sequence>
<feature type="transmembrane region" description="Helical" evidence="7">
    <location>
        <begin position="300"/>
        <end position="319"/>
    </location>
</feature>
<dbReference type="Proteomes" id="UP000320235">
    <property type="component" value="Unassembled WGS sequence"/>
</dbReference>
<keyword evidence="5 7" id="KW-1133">Transmembrane helix</keyword>
<evidence type="ECO:0000313" key="10">
    <source>
        <dbReference type="EMBL" id="TQM25224.1"/>
    </source>
</evidence>
<keyword evidence="11" id="KW-1185">Reference proteome</keyword>
<keyword evidence="2 7" id="KW-0813">Transport</keyword>
<gene>
    <name evidence="10" type="ORF">FB391_2688</name>
</gene>
<dbReference type="InterPro" id="IPR000515">
    <property type="entry name" value="MetI-like"/>
</dbReference>
<evidence type="ECO:0000256" key="6">
    <source>
        <dbReference type="ARBA" id="ARBA00023136"/>
    </source>
</evidence>
<dbReference type="RefSeq" id="WP_141895061.1">
    <property type="nucleotide sequence ID" value="NZ_BAABLH010000002.1"/>
</dbReference>
<dbReference type="InterPro" id="IPR035906">
    <property type="entry name" value="MetI-like_sf"/>
</dbReference>
<dbReference type="OrthoDB" id="7944646at2"/>
<feature type="transmembrane region" description="Helical" evidence="7">
    <location>
        <begin position="38"/>
        <end position="55"/>
    </location>
</feature>
<feature type="compositionally biased region" description="Low complexity" evidence="8">
    <location>
        <begin position="1"/>
        <end position="14"/>
    </location>
</feature>
<dbReference type="PANTHER" id="PTHR30193">
    <property type="entry name" value="ABC TRANSPORTER PERMEASE PROTEIN"/>
    <property type="match status" value="1"/>
</dbReference>
<dbReference type="GO" id="GO:0005886">
    <property type="term" value="C:plasma membrane"/>
    <property type="evidence" value="ECO:0007669"/>
    <property type="project" value="UniProtKB-SubCell"/>
</dbReference>
<evidence type="ECO:0000256" key="7">
    <source>
        <dbReference type="RuleBase" id="RU363032"/>
    </source>
</evidence>
<feature type="region of interest" description="Disordered" evidence="8">
    <location>
        <begin position="1"/>
        <end position="26"/>
    </location>
</feature>
<reference evidence="10 11" key="1">
    <citation type="submission" date="2019-06" db="EMBL/GenBank/DDBJ databases">
        <title>Sequencing the genomes of 1000 actinobacteria strains.</title>
        <authorList>
            <person name="Klenk H.-P."/>
        </authorList>
    </citation>
    <scope>NUCLEOTIDE SEQUENCE [LARGE SCALE GENOMIC DNA]</scope>
    <source>
        <strain evidence="10 11">DSM 105492</strain>
    </source>
</reference>
<evidence type="ECO:0000259" key="9">
    <source>
        <dbReference type="PROSITE" id="PS50928"/>
    </source>
</evidence>
<evidence type="ECO:0000313" key="11">
    <source>
        <dbReference type="Proteomes" id="UP000320235"/>
    </source>
</evidence>
<feature type="transmembrane region" description="Helical" evidence="7">
    <location>
        <begin position="61"/>
        <end position="82"/>
    </location>
</feature>
<evidence type="ECO:0000256" key="4">
    <source>
        <dbReference type="ARBA" id="ARBA00022692"/>
    </source>
</evidence>
<evidence type="ECO:0000256" key="2">
    <source>
        <dbReference type="ARBA" id="ARBA00022448"/>
    </source>
</evidence>
<dbReference type="Pfam" id="PF00528">
    <property type="entry name" value="BPD_transp_1"/>
    <property type="match status" value="1"/>
</dbReference>